<keyword evidence="3" id="KW-1185">Reference proteome</keyword>
<feature type="compositionally biased region" description="Low complexity" evidence="1">
    <location>
        <begin position="402"/>
        <end position="413"/>
    </location>
</feature>
<dbReference type="PANTHER" id="PTHR47331">
    <property type="entry name" value="PHD-TYPE DOMAIN-CONTAINING PROTEIN"/>
    <property type="match status" value="1"/>
</dbReference>
<protein>
    <recommendedName>
        <fullName evidence="4">Peptidase aspartic putative domain-containing protein</fullName>
    </recommendedName>
</protein>
<evidence type="ECO:0000313" key="3">
    <source>
        <dbReference type="Proteomes" id="UP001652700"/>
    </source>
</evidence>
<organism evidence="2 3">
    <name type="scientific">Diabrotica virgifera virgifera</name>
    <name type="common">western corn rootworm</name>
    <dbReference type="NCBI Taxonomy" id="50390"/>
    <lineage>
        <taxon>Eukaryota</taxon>
        <taxon>Metazoa</taxon>
        <taxon>Ecdysozoa</taxon>
        <taxon>Arthropoda</taxon>
        <taxon>Hexapoda</taxon>
        <taxon>Insecta</taxon>
        <taxon>Pterygota</taxon>
        <taxon>Neoptera</taxon>
        <taxon>Endopterygota</taxon>
        <taxon>Coleoptera</taxon>
        <taxon>Polyphaga</taxon>
        <taxon>Cucujiformia</taxon>
        <taxon>Chrysomeloidea</taxon>
        <taxon>Chrysomelidae</taxon>
        <taxon>Galerucinae</taxon>
        <taxon>Diabroticina</taxon>
        <taxon>Diabroticites</taxon>
        <taxon>Diabrotica</taxon>
    </lineage>
</organism>
<proteinExistence type="predicted"/>
<dbReference type="EnsemblMetazoa" id="XM_050659101.1">
    <property type="protein sequence ID" value="XP_050515058.1"/>
    <property type="gene ID" value="LOC126890245"/>
</dbReference>
<dbReference type="RefSeq" id="XP_050515058.1">
    <property type="nucleotide sequence ID" value="XM_050659101.1"/>
</dbReference>
<reference evidence="2" key="1">
    <citation type="submission" date="2025-05" db="UniProtKB">
        <authorList>
            <consortium name="EnsemblMetazoa"/>
        </authorList>
    </citation>
    <scope>IDENTIFICATION</scope>
</reference>
<accession>A0ABM5KXY8</accession>
<feature type="compositionally biased region" description="Polar residues" evidence="1">
    <location>
        <begin position="417"/>
        <end position="465"/>
    </location>
</feature>
<sequence length="645" mass="73438">MTDVETTDVAKIIKLRGHTKASITRIQTFVSKNKNAVIECGQYIARKNVLNETYREYLVLQKELELEDFEKYNSDRDVVEEQYYNLDSYLHERITHLSAKPFQTPPIVTNVTPSVSTNQNVKLPELRSPFFSGEISEWTSFFEVFTKLITDDKQLSNAQKLIYLKSVLKNEPLKLIDNLEIIDSNFEIAVKNFCDRFENKYLIVNSHLNSLLSAPLVTKPNTHTLRDFLTQIKSHLAALANLDVSSQLADLILINLFTQKLDYNTKRSFETERDIKKLPKLTEFLEFIERKCKVLENPVPERPHSPKQKQSSRFTSLNTVSNNMQYSNNNQYFKCFLCQNNSHKIYTCQEFLNMTEDERYQTVKVKKACLNCLASGHSVSTCTSTSNCAKCGRRHHSLIHFSNVSTRNSNNSRFIPRNNQESRSLSNRNTDFQNTRHSQDSQGNHSSQNTRQSHNVHPNSRTHGNASRDPDTQIETPSSSANSRKANKSDSNDVYQASSLSTFSGKKEVLLQTACVTIYDSHNNPVKVRCLTDSASQLSFITEELASRLKCIPYTKSLQISGISEICSTSNKMVDLNIFSNVNPTKQFTLSCAILPTITCKHPQMTLDFNALKIPPNIHLADPEFCAPAEVQMLLGADIYFDLLT</sequence>
<dbReference type="Pfam" id="PF03564">
    <property type="entry name" value="DUF1759"/>
    <property type="match status" value="1"/>
</dbReference>
<name>A0ABM5KXY8_DIAVI</name>
<dbReference type="GeneID" id="126890245"/>
<evidence type="ECO:0000313" key="2">
    <source>
        <dbReference type="EnsemblMetazoa" id="XP_050515058.1"/>
    </source>
</evidence>
<evidence type="ECO:0000256" key="1">
    <source>
        <dbReference type="SAM" id="MobiDB-lite"/>
    </source>
</evidence>
<evidence type="ECO:0008006" key="4">
    <source>
        <dbReference type="Google" id="ProtNLM"/>
    </source>
</evidence>
<feature type="region of interest" description="Disordered" evidence="1">
    <location>
        <begin position="402"/>
        <end position="494"/>
    </location>
</feature>
<dbReference type="PANTHER" id="PTHR47331:SF5">
    <property type="entry name" value="RIBONUCLEASE H"/>
    <property type="match status" value="1"/>
</dbReference>
<dbReference type="InterPro" id="IPR005312">
    <property type="entry name" value="DUF1759"/>
</dbReference>
<dbReference type="Proteomes" id="UP001652700">
    <property type="component" value="Unplaced"/>
</dbReference>